<dbReference type="AlphaFoldDB" id="A0A316V5B0"/>
<feature type="region of interest" description="Disordered" evidence="1">
    <location>
        <begin position="775"/>
        <end position="831"/>
    </location>
</feature>
<feature type="transmembrane region" description="Helical" evidence="2">
    <location>
        <begin position="458"/>
        <end position="483"/>
    </location>
</feature>
<feature type="region of interest" description="Disordered" evidence="1">
    <location>
        <begin position="186"/>
        <end position="212"/>
    </location>
</feature>
<sequence>MYRSSSYRRPQSPRGTREVHDGEIVENPNSYGMFGRYEDAPQAMVSNDQTYQSYSSGRHNSITSQRRPSTRMTTNPNIRRMPSVRETHSAFQQNNQAWANEEVAPEDDPNSPPTHPPHSGHSHFHLPTRHHPSASASTARTEYQDTESFGQEYVRNETDQQPHQNYTFGHTLEKIESGYTDSISTLRQGATGRTSQVRNSDDTHTPLVSSPHVHEPHAHFATAPQSLQDQSNQRRPSEGNYLNTFDAVHGNDGHLAQSGAQIPIGWQHLFKRPLIRQWVFQNKVYQEVDDRSPSQFELFFDLVMVGIIHKLADGAAEAPTGLNVAKFVLCFYPAWSVWSDLRSYMNVSGTDDVWQRMYTLLVMCLLVGYAANATGIRIEKQVHAGDADDGQFHHGVTETVQTEEQAVSHARRAIVSAVGVLGANLVKRSSDGGEHIPLKLVRQIGSTDYWFAEGWHSAIAAAFGFYMVAKCCRLALFIIYGMLLPKFRKALFLHAISFLVITLIYLPIMFLDRPGLIVILICVGVVAELAIRYVVAALLQIMHGRSKHKGHTTYMPAYAITHLMERTTLFTILVLGETVMSSTFIAQPDEYGPRPQYWRAALSITIAFMLMWLYFDVDSSRTFVHGLRRNWFTSITYTHLHFPLCASLILMSSTLSTMIHEEAVDQNFLWFFSASISIAMLCMAILGTLHKSLDRWGSSIVPKSARIASRFIIAAIFGVMPLLHHWTSAEFLGVHAIILGAAVAFETFGKIGAVGRVYDHARAEELRLQRLAMHSSSPITEKNGEGGEFPMNELQHQQSRGDPSRMQDLIKSPSHVSSGMGEKHSPFAGSQRHLSMMVDSSMRRLNKDSMVKGPNRRASWHEYDDLTGDEMGEMDCGIESELGHLRSKEVASGQRWAYVAS</sequence>
<feature type="compositionally biased region" description="Basic residues" evidence="1">
    <location>
        <begin position="118"/>
        <end position="132"/>
    </location>
</feature>
<evidence type="ECO:0000256" key="2">
    <source>
        <dbReference type="SAM" id="Phobius"/>
    </source>
</evidence>
<feature type="compositionally biased region" description="Low complexity" evidence="1">
    <location>
        <begin position="1"/>
        <end position="14"/>
    </location>
</feature>
<proteinExistence type="predicted"/>
<feature type="transmembrane region" description="Helical" evidence="2">
    <location>
        <begin position="732"/>
        <end position="753"/>
    </location>
</feature>
<dbReference type="Proteomes" id="UP000245771">
    <property type="component" value="Unassembled WGS sequence"/>
</dbReference>
<feature type="transmembrane region" description="Helical" evidence="2">
    <location>
        <begin position="516"/>
        <end position="542"/>
    </location>
</feature>
<protein>
    <submittedName>
        <fullName evidence="3">Uncharacterized protein</fullName>
    </submittedName>
</protein>
<evidence type="ECO:0000256" key="1">
    <source>
        <dbReference type="SAM" id="MobiDB-lite"/>
    </source>
</evidence>
<feature type="region of interest" description="Disordered" evidence="1">
    <location>
        <begin position="101"/>
        <end position="147"/>
    </location>
</feature>
<dbReference type="OrthoDB" id="191995at2759"/>
<dbReference type="InParanoid" id="A0A316V5B0"/>
<feature type="transmembrane region" description="Helical" evidence="2">
    <location>
        <begin position="668"/>
        <end position="686"/>
    </location>
</feature>
<keyword evidence="4" id="KW-1185">Reference proteome</keyword>
<evidence type="ECO:0000313" key="3">
    <source>
        <dbReference type="EMBL" id="PWN32444.1"/>
    </source>
</evidence>
<evidence type="ECO:0000313" key="4">
    <source>
        <dbReference type="Proteomes" id="UP000245771"/>
    </source>
</evidence>
<dbReference type="InterPro" id="IPR010640">
    <property type="entry name" value="Low_temperature_requirement_A"/>
</dbReference>
<dbReference type="PANTHER" id="PTHR36840:SF1">
    <property type="entry name" value="BLL5714 PROTEIN"/>
    <property type="match status" value="1"/>
</dbReference>
<name>A0A316V5B0_9BASI</name>
<reference evidence="3 4" key="1">
    <citation type="journal article" date="2018" name="Mol. Biol. Evol.">
        <title>Broad Genomic Sampling Reveals a Smut Pathogenic Ancestry of the Fungal Clade Ustilaginomycotina.</title>
        <authorList>
            <person name="Kijpornyongpan T."/>
            <person name="Mondo S.J."/>
            <person name="Barry K."/>
            <person name="Sandor L."/>
            <person name="Lee J."/>
            <person name="Lipzen A."/>
            <person name="Pangilinan J."/>
            <person name="LaButti K."/>
            <person name="Hainaut M."/>
            <person name="Henrissat B."/>
            <person name="Grigoriev I.V."/>
            <person name="Spatafora J.W."/>
            <person name="Aime M.C."/>
        </authorList>
    </citation>
    <scope>NUCLEOTIDE SEQUENCE [LARGE SCALE GENOMIC DNA]</scope>
    <source>
        <strain evidence="3 4">MCA 3882</strain>
    </source>
</reference>
<feature type="compositionally biased region" description="Polar residues" evidence="1">
    <location>
        <begin position="44"/>
        <end position="77"/>
    </location>
</feature>
<dbReference type="PANTHER" id="PTHR36840">
    <property type="entry name" value="BLL5714 PROTEIN"/>
    <property type="match status" value="1"/>
</dbReference>
<gene>
    <name evidence="3" type="ORF">FA14DRAFT_181133</name>
</gene>
<feature type="region of interest" description="Disordered" evidence="1">
    <location>
        <begin position="1"/>
        <end position="81"/>
    </location>
</feature>
<dbReference type="STRING" id="1280837.A0A316V5B0"/>
<keyword evidence="2" id="KW-0812">Transmembrane</keyword>
<feature type="transmembrane region" description="Helical" evidence="2">
    <location>
        <begin position="563"/>
        <end position="585"/>
    </location>
</feature>
<accession>A0A316V5B0</accession>
<dbReference type="EMBL" id="KZ819605">
    <property type="protein sequence ID" value="PWN32444.1"/>
    <property type="molecule type" value="Genomic_DNA"/>
</dbReference>
<feature type="transmembrane region" description="Helical" evidence="2">
    <location>
        <begin position="636"/>
        <end position="656"/>
    </location>
</feature>
<organism evidence="3 4">
    <name type="scientific">Meira miltonrushii</name>
    <dbReference type="NCBI Taxonomy" id="1280837"/>
    <lineage>
        <taxon>Eukaryota</taxon>
        <taxon>Fungi</taxon>
        <taxon>Dikarya</taxon>
        <taxon>Basidiomycota</taxon>
        <taxon>Ustilaginomycotina</taxon>
        <taxon>Exobasidiomycetes</taxon>
        <taxon>Exobasidiales</taxon>
        <taxon>Brachybasidiaceae</taxon>
        <taxon>Meira</taxon>
    </lineage>
</organism>
<feature type="transmembrane region" description="Helical" evidence="2">
    <location>
        <begin position="597"/>
        <end position="615"/>
    </location>
</feature>
<dbReference type="RefSeq" id="XP_025352746.1">
    <property type="nucleotide sequence ID" value="XM_025501067.1"/>
</dbReference>
<dbReference type="Pfam" id="PF06772">
    <property type="entry name" value="LtrA"/>
    <property type="match status" value="2"/>
</dbReference>
<keyword evidence="2" id="KW-1133">Transmembrane helix</keyword>
<dbReference type="GeneID" id="37022848"/>
<keyword evidence="2" id="KW-0472">Membrane</keyword>
<feature type="transmembrane region" description="Helical" evidence="2">
    <location>
        <begin position="490"/>
        <end position="510"/>
    </location>
</feature>
<feature type="transmembrane region" description="Helical" evidence="2">
    <location>
        <begin position="707"/>
        <end position="726"/>
    </location>
</feature>
<feature type="compositionally biased region" description="Polar residues" evidence="1">
    <location>
        <begin position="134"/>
        <end position="147"/>
    </location>
</feature>
<feature type="compositionally biased region" description="Polar residues" evidence="1">
    <location>
        <begin position="186"/>
        <end position="198"/>
    </location>
</feature>